<keyword evidence="6 11" id="KW-0999">Mitochondrion inner membrane</keyword>
<protein>
    <recommendedName>
        <fullName evidence="11">Cytochrome b-c1 complex subunit 8</fullName>
    </recommendedName>
    <alternativeName>
        <fullName evidence="11">Complex III subunit 8</fullName>
    </alternativeName>
</protein>
<proteinExistence type="inferred from homology"/>
<evidence type="ECO:0000256" key="3">
    <source>
        <dbReference type="ARBA" id="ARBA00022448"/>
    </source>
</evidence>
<evidence type="ECO:0000256" key="10">
    <source>
        <dbReference type="ARBA" id="ARBA00023136"/>
    </source>
</evidence>
<keyword evidence="9 11" id="KW-0496">Mitochondrion</keyword>
<name>A0A1Y6L6T6_ZYMTR</name>
<evidence type="ECO:0000256" key="2">
    <source>
        <dbReference type="ARBA" id="ARBA00007668"/>
    </source>
</evidence>
<dbReference type="PANTHER" id="PTHR12119">
    <property type="entry name" value="UBIQUINOL-CYTOCHROME C REDUCTASE COMPLEX UBIQUINONE-BINDING PROTEIN QP-C"/>
    <property type="match status" value="1"/>
</dbReference>
<evidence type="ECO:0000256" key="5">
    <source>
        <dbReference type="ARBA" id="ARBA00022692"/>
    </source>
</evidence>
<evidence type="ECO:0000256" key="8">
    <source>
        <dbReference type="ARBA" id="ARBA00022989"/>
    </source>
</evidence>
<keyword evidence="3 11" id="KW-0813">Transport</keyword>
<comment type="function">
    <text evidence="11">Component of the ubiquinol-cytochrome c oxidoreductase, a multisubunit transmembrane complex that is part of the mitochondrial electron transport chain which drives oxidative phosphorylation. The complex plays an important role in the uptake of multiple carbon sources present in different host niches.</text>
</comment>
<keyword evidence="7 11" id="KW-0249">Electron transport</keyword>
<evidence type="ECO:0000256" key="11">
    <source>
        <dbReference type="RuleBase" id="RU368118"/>
    </source>
</evidence>
<evidence type="ECO:0000313" key="13">
    <source>
        <dbReference type="EMBL" id="SMY20203.1"/>
    </source>
</evidence>
<dbReference type="Gene3D" id="1.20.5.210">
    <property type="entry name" value="Cytochrome b-c1 complex subunit 8"/>
    <property type="match status" value="1"/>
</dbReference>
<dbReference type="GO" id="GO:0045275">
    <property type="term" value="C:respiratory chain complex III"/>
    <property type="evidence" value="ECO:0007669"/>
    <property type="project" value="UniProtKB-UniRule"/>
</dbReference>
<evidence type="ECO:0000256" key="7">
    <source>
        <dbReference type="ARBA" id="ARBA00022982"/>
    </source>
</evidence>
<keyword evidence="4 11" id="KW-0679">Respiratory chain</keyword>
<comment type="subcellular location">
    <subcellularLocation>
        <location evidence="1 11">Mitochondrion inner membrane</location>
        <topology evidence="1 11">Single-pass membrane protein</topology>
    </subcellularLocation>
</comment>
<dbReference type="EMBL" id="LT882676">
    <property type="protein sequence ID" value="SMY20203.1"/>
    <property type="molecule type" value="Genomic_DNA"/>
</dbReference>
<evidence type="ECO:0000256" key="12">
    <source>
        <dbReference type="SAM" id="MobiDB-lite"/>
    </source>
</evidence>
<dbReference type="GO" id="GO:0006122">
    <property type="term" value="P:mitochondrial electron transport, ubiquinol to cytochrome c"/>
    <property type="evidence" value="ECO:0007669"/>
    <property type="project" value="UniProtKB-UniRule"/>
</dbReference>
<organism evidence="13 14">
    <name type="scientific">Zymoseptoria tritici ST99CH_1A5</name>
    <dbReference type="NCBI Taxonomy" id="1276529"/>
    <lineage>
        <taxon>Eukaryota</taxon>
        <taxon>Fungi</taxon>
        <taxon>Dikarya</taxon>
        <taxon>Ascomycota</taxon>
        <taxon>Pezizomycotina</taxon>
        <taxon>Dothideomycetes</taxon>
        <taxon>Dothideomycetidae</taxon>
        <taxon>Mycosphaerellales</taxon>
        <taxon>Mycosphaerellaceae</taxon>
        <taxon>Zymoseptoria</taxon>
    </lineage>
</organism>
<keyword evidence="5" id="KW-0812">Transmembrane</keyword>
<comment type="similarity">
    <text evidence="2 11">Belongs to the UQCRQ/QCR8 family.</text>
</comment>
<comment type="subunit">
    <text evidence="11">Component of the ubiquinol-cytochrome c oxidoreductase (cytochrome b-c1 complex, complex III, CIII), a multisubunit enzyme composed of 3 respiratory subunits cytochrome b, cytochrome c1 and Rieske protein, 2 core protein subunits, and additional low-molecular weight protein subunits. The complex exists as an obligatory dimer and forms supercomplexes (SCs) in the inner mitochondrial membrane with cytochrome c oxidase (complex IV, CIV).</text>
</comment>
<dbReference type="PANTHER" id="PTHR12119:SF2">
    <property type="entry name" value="CYTOCHROME B-C1 COMPLEX SUBUNIT 8"/>
    <property type="match status" value="1"/>
</dbReference>
<evidence type="ECO:0000313" key="14">
    <source>
        <dbReference type="Proteomes" id="UP000215453"/>
    </source>
</evidence>
<evidence type="ECO:0000256" key="9">
    <source>
        <dbReference type="ARBA" id="ARBA00023128"/>
    </source>
</evidence>
<dbReference type="Pfam" id="PF02939">
    <property type="entry name" value="UcrQ"/>
    <property type="match status" value="1"/>
</dbReference>
<feature type="compositionally biased region" description="Basic and acidic residues" evidence="12">
    <location>
        <begin position="13"/>
        <end position="34"/>
    </location>
</feature>
<dbReference type="GO" id="GO:0005743">
    <property type="term" value="C:mitochondrial inner membrane"/>
    <property type="evidence" value="ECO:0007669"/>
    <property type="project" value="UniProtKB-SubCell"/>
</dbReference>
<gene>
    <name evidence="13" type="ORF">ZT1A5_G1638</name>
</gene>
<evidence type="ECO:0000256" key="1">
    <source>
        <dbReference type="ARBA" id="ARBA00004434"/>
    </source>
</evidence>
<reference evidence="13 14" key="1">
    <citation type="submission" date="2016-10" db="EMBL/GenBank/DDBJ databases">
        <authorList>
            <person name="Varghese N."/>
        </authorList>
    </citation>
    <scope>NUCLEOTIDE SEQUENCE [LARGE SCALE GENOMIC DNA]</scope>
</reference>
<keyword evidence="8" id="KW-1133">Transmembrane helix</keyword>
<accession>A0A1Y6L6T6</accession>
<evidence type="ECO:0000256" key="6">
    <source>
        <dbReference type="ARBA" id="ARBA00022792"/>
    </source>
</evidence>
<dbReference type="SUPFAM" id="SSF81508">
    <property type="entry name" value="Ubiquinone-binding protein QP-C of cytochrome bc1 complex (Ubiquinol-cytochrome c reductase)"/>
    <property type="match status" value="1"/>
</dbReference>
<dbReference type="InterPro" id="IPR036642">
    <property type="entry name" value="Cyt_bc1_su8_sf"/>
</dbReference>
<sequence length="93" mass="10765">MGAQGGVEYSEDVPDKNSSHQRHNDIRHRAEPRANRLPLLQQGGFSNTIRRSRNQFLYVVPPLVAAYWLMEWANERNHYLNCKAGRALFEQEG</sequence>
<dbReference type="Proteomes" id="UP000215453">
    <property type="component" value="Chromosome 1"/>
</dbReference>
<dbReference type="AlphaFoldDB" id="A0A1Y6L6T6"/>
<dbReference type="InterPro" id="IPR004205">
    <property type="entry name" value="Cyt_bc1_su8"/>
</dbReference>
<evidence type="ECO:0000256" key="4">
    <source>
        <dbReference type="ARBA" id="ARBA00022660"/>
    </source>
</evidence>
<keyword evidence="10" id="KW-0472">Membrane</keyword>
<feature type="region of interest" description="Disordered" evidence="12">
    <location>
        <begin position="1"/>
        <end position="38"/>
    </location>
</feature>